<sequence>MIPQGISQAKDGSVVLDTTAMINNLPIRYRVSAPAAMFKAASGVPGAAAAPDATSPMGMNVLLHGDGGASFVAYPNQGVQNNLMGVTVLAPDPNLFWGGGQGLKRTMGVQHAQAVNDLVQKEMPKMVAFNMSNVYFTGVSGGSLMMSGFFIPAQMKNFPNTGVLLMCGALAPQVPFQDMKNVITSTTIHYQSTTNELANLQMSIPQAVSAYEAMAKSAGMTPEQIGKMQTIDNTPQGGHCEFDSKGFNSGIQLVQNSYKNIMQPGATGQVTGIQTNVLKTVVGNEKPTFGKAPRRLL</sequence>
<keyword evidence="2" id="KW-1185">Reference proteome</keyword>
<reference evidence="1" key="1">
    <citation type="journal article" date="2020" name="Stud. Mycol.">
        <title>101 Dothideomycetes genomes: a test case for predicting lifestyles and emergence of pathogens.</title>
        <authorList>
            <person name="Haridas S."/>
            <person name="Albert R."/>
            <person name="Binder M."/>
            <person name="Bloem J."/>
            <person name="Labutti K."/>
            <person name="Salamov A."/>
            <person name="Andreopoulos B."/>
            <person name="Baker S."/>
            <person name="Barry K."/>
            <person name="Bills G."/>
            <person name="Bluhm B."/>
            <person name="Cannon C."/>
            <person name="Castanera R."/>
            <person name="Culley D."/>
            <person name="Daum C."/>
            <person name="Ezra D."/>
            <person name="Gonzalez J."/>
            <person name="Henrissat B."/>
            <person name="Kuo A."/>
            <person name="Liang C."/>
            <person name="Lipzen A."/>
            <person name="Lutzoni F."/>
            <person name="Magnuson J."/>
            <person name="Mondo S."/>
            <person name="Nolan M."/>
            <person name="Ohm R."/>
            <person name="Pangilinan J."/>
            <person name="Park H.-J."/>
            <person name="Ramirez L."/>
            <person name="Alfaro M."/>
            <person name="Sun H."/>
            <person name="Tritt A."/>
            <person name="Yoshinaga Y."/>
            <person name="Zwiers L.-H."/>
            <person name="Turgeon B."/>
            <person name="Goodwin S."/>
            <person name="Spatafora J."/>
            <person name="Crous P."/>
            <person name="Grigoriev I."/>
        </authorList>
    </citation>
    <scope>NUCLEOTIDE SEQUENCE</scope>
    <source>
        <strain evidence="1">CBS 115976</strain>
    </source>
</reference>
<protein>
    <submittedName>
        <fullName evidence="1">Uncharacterized protein</fullName>
    </submittedName>
</protein>
<dbReference type="OrthoDB" id="4540290at2759"/>
<accession>A0A6A6U5I3</accession>
<evidence type="ECO:0000313" key="2">
    <source>
        <dbReference type="Proteomes" id="UP000799302"/>
    </source>
</evidence>
<dbReference type="Proteomes" id="UP000799302">
    <property type="component" value="Unassembled WGS sequence"/>
</dbReference>
<organism evidence="1 2">
    <name type="scientific">Microthyrium microscopicum</name>
    <dbReference type="NCBI Taxonomy" id="703497"/>
    <lineage>
        <taxon>Eukaryota</taxon>
        <taxon>Fungi</taxon>
        <taxon>Dikarya</taxon>
        <taxon>Ascomycota</taxon>
        <taxon>Pezizomycotina</taxon>
        <taxon>Dothideomycetes</taxon>
        <taxon>Dothideomycetes incertae sedis</taxon>
        <taxon>Microthyriales</taxon>
        <taxon>Microthyriaceae</taxon>
        <taxon>Microthyrium</taxon>
    </lineage>
</organism>
<dbReference type="AlphaFoldDB" id="A0A6A6U5I3"/>
<proteinExistence type="predicted"/>
<name>A0A6A6U5I3_9PEZI</name>
<dbReference type="EMBL" id="MU004239">
    <property type="protein sequence ID" value="KAF2666388.1"/>
    <property type="molecule type" value="Genomic_DNA"/>
</dbReference>
<evidence type="ECO:0000313" key="1">
    <source>
        <dbReference type="EMBL" id="KAF2666388.1"/>
    </source>
</evidence>
<gene>
    <name evidence="1" type="ORF">BT63DRAFT_376661</name>
</gene>